<reference evidence="2 3" key="1">
    <citation type="submission" date="2014-05" db="EMBL/GenBank/DDBJ databases">
        <title>Draft Genome Sequence of Kitasatospora cheerisanensis KCTC 2395.</title>
        <authorList>
            <person name="Nam D.H."/>
        </authorList>
    </citation>
    <scope>NUCLEOTIDE SEQUENCE [LARGE SCALE GENOMIC DNA]</scope>
    <source>
        <strain evidence="2 3">KCTC 2395</strain>
    </source>
</reference>
<comment type="caution">
    <text evidence="2">The sequence shown here is derived from an EMBL/GenBank/DDBJ whole genome shotgun (WGS) entry which is preliminary data.</text>
</comment>
<dbReference type="PATRIC" id="fig|1348663.4.peg.1476"/>
<sequence>MHGDGQRPSRPTHLTIRRSGMSGDTSNARLWANADVWIAPLGTALPADANTAFGAGWSLVGLLDGDDGFPETRDEDTNDKFAWGGDIVRSSRTHFKFTKKFSVLEDNPTTRSLIWPGSTPTAIVVPKPVPVLVAFETRDPEVGIVYRKITAGHAIVAVDGDVDQNETDLQKVTLAAVIYPDTSTTPATLFVQQTSLAVASLAIAPATKSLTAGQIGSLAATATLTDTTTRDVTLHPSTIWSTSAAAKATVRYGYVTGVAAGTATITATYMGVSGTCAVTVS</sequence>
<dbReference type="InterPro" id="IPR008964">
    <property type="entry name" value="Invasin/intimin_cell_adhesion"/>
</dbReference>
<accession>A0A066Z999</accession>
<evidence type="ECO:0000313" key="2">
    <source>
        <dbReference type="EMBL" id="KDN86705.1"/>
    </source>
</evidence>
<dbReference type="InterPro" id="IPR058154">
    <property type="entry name" value="Bxb1_TTP-like"/>
</dbReference>
<gene>
    <name evidence="2" type="ORF">KCH_15360</name>
</gene>
<evidence type="ECO:0000256" key="1">
    <source>
        <dbReference type="SAM" id="MobiDB-lite"/>
    </source>
</evidence>
<dbReference type="HOGENOM" id="CLU_989637_0_0_11"/>
<dbReference type="Proteomes" id="UP000027178">
    <property type="component" value="Unassembled WGS sequence"/>
</dbReference>
<dbReference type="eggNOG" id="COG5492">
    <property type="taxonomic scope" value="Bacteria"/>
</dbReference>
<evidence type="ECO:0000313" key="3">
    <source>
        <dbReference type="Proteomes" id="UP000027178"/>
    </source>
</evidence>
<dbReference type="SUPFAM" id="SSF49373">
    <property type="entry name" value="Invasin/intimin cell-adhesion fragments"/>
    <property type="match status" value="1"/>
</dbReference>
<name>A0A066Z999_9ACTN</name>
<dbReference type="Gene3D" id="2.60.40.1080">
    <property type="match status" value="1"/>
</dbReference>
<dbReference type="EMBL" id="JNBY01000057">
    <property type="protein sequence ID" value="KDN86705.1"/>
    <property type="molecule type" value="Genomic_DNA"/>
</dbReference>
<dbReference type="AlphaFoldDB" id="A0A066Z999"/>
<dbReference type="Pfam" id="PF25681">
    <property type="entry name" value="Phage_TTP_17"/>
    <property type="match status" value="1"/>
</dbReference>
<organism evidence="2 3">
    <name type="scientific">Kitasatospora cheerisanensis KCTC 2395</name>
    <dbReference type="NCBI Taxonomy" id="1348663"/>
    <lineage>
        <taxon>Bacteria</taxon>
        <taxon>Bacillati</taxon>
        <taxon>Actinomycetota</taxon>
        <taxon>Actinomycetes</taxon>
        <taxon>Kitasatosporales</taxon>
        <taxon>Streptomycetaceae</taxon>
        <taxon>Kitasatospora</taxon>
    </lineage>
</organism>
<feature type="region of interest" description="Disordered" evidence="1">
    <location>
        <begin position="1"/>
        <end position="23"/>
    </location>
</feature>
<protein>
    <recommendedName>
        <fullName evidence="4">BIG2 domain-containing protein</fullName>
    </recommendedName>
</protein>
<evidence type="ECO:0008006" key="4">
    <source>
        <dbReference type="Google" id="ProtNLM"/>
    </source>
</evidence>
<keyword evidence="3" id="KW-1185">Reference proteome</keyword>
<proteinExistence type="predicted"/>